<dbReference type="Proteomes" id="UP001583186">
    <property type="component" value="Unassembled WGS sequence"/>
</dbReference>
<gene>
    <name evidence="1" type="ORF">Sste5346_008376</name>
</gene>
<protein>
    <recommendedName>
        <fullName evidence="3">Alpha/beta hydrolase</fullName>
    </recommendedName>
</protein>
<name>A0ABR3YQ39_9PEZI</name>
<comment type="caution">
    <text evidence="1">The sequence shown here is derived from an EMBL/GenBank/DDBJ whole genome shotgun (WGS) entry which is preliminary data.</text>
</comment>
<dbReference type="Gene3D" id="3.40.50.1820">
    <property type="entry name" value="alpha/beta hydrolase"/>
    <property type="match status" value="1"/>
</dbReference>
<accession>A0ABR3YQ39</accession>
<reference evidence="1 2" key="1">
    <citation type="journal article" date="2024" name="IMA Fungus">
        <title>IMA Genome - F19 : A genome assembly and annotation guide to empower mycologists, including annotated draft genome sequences of Ceratocystis pirilliformis, Diaporthe australafricana, Fusarium ophioides, Paecilomyces lecythidis, and Sporothrix stenoceras.</title>
        <authorList>
            <person name="Aylward J."/>
            <person name="Wilson A.M."/>
            <person name="Visagie C.M."/>
            <person name="Spraker J."/>
            <person name="Barnes I."/>
            <person name="Buitendag C."/>
            <person name="Ceriani C."/>
            <person name="Del Mar Angel L."/>
            <person name="du Plessis D."/>
            <person name="Fuchs T."/>
            <person name="Gasser K."/>
            <person name="Kramer D."/>
            <person name="Li W."/>
            <person name="Munsamy K."/>
            <person name="Piso A."/>
            <person name="Price J.L."/>
            <person name="Sonnekus B."/>
            <person name="Thomas C."/>
            <person name="van der Nest A."/>
            <person name="van Dijk A."/>
            <person name="van Heerden A."/>
            <person name="van Vuuren N."/>
            <person name="Yilmaz N."/>
            <person name="Duong T.A."/>
            <person name="van der Merwe N.A."/>
            <person name="Wingfield M.J."/>
            <person name="Wingfield B.D."/>
        </authorList>
    </citation>
    <scope>NUCLEOTIDE SEQUENCE [LARGE SCALE GENOMIC DNA]</scope>
    <source>
        <strain evidence="1 2">CMW 5346</strain>
    </source>
</reference>
<dbReference type="InterPro" id="IPR029058">
    <property type="entry name" value="AB_hydrolase_fold"/>
</dbReference>
<sequence length="158" mass="16968">MADAQSTTFALPGGHSLRYKMTFPYAPESGRPTILLSGLLATTAAVWDDVVDVLHQNGFRTLRYGYETCIAALLSPQFDLRPVEVAGTVVSSDVERVLVVVGGKDADLPTSMKALADTMRDASGKDVGFHVLPNAGHASFIDGFDVWLEVVLPFLQAD</sequence>
<organism evidence="1 2">
    <name type="scientific">Sporothrix stenoceras</name>
    <dbReference type="NCBI Taxonomy" id="5173"/>
    <lineage>
        <taxon>Eukaryota</taxon>
        <taxon>Fungi</taxon>
        <taxon>Dikarya</taxon>
        <taxon>Ascomycota</taxon>
        <taxon>Pezizomycotina</taxon>
        <taxon>Sordariomycetes</taxon>
        <taxon>Sordariomycetidae</taxon>
        <taxon>Ophiostomatales</taxon>
        <taxon>Ophiostomataceae</taxon>
        <taxon>Sporothrix</taxon>
    </lineage>
</organism>
<proteinExistence type="predicted"/>
<evidence type="ECO:0000313" key="1">
    <source>
        <dbReference type="EMBL" id="KAL1890222.1"/>
    </source>
</evidence>
<evidence type="ECO:0000313" key="2">
    <source>
        <dbReference type="Proteomes" id="UP001583186"/>
    </source>
</evidence>
<dbReference type="SUPFAM" id="SSF53474">
    <property type="entry name" value="alpha/beta-Hydrolases"/>
    <property type="match status" value="1"/>
</dbReference>
<evidence type="ECO:0008006" key="3">
    <source>
        <dbReference type="Google" id="ProtNLM"/>
    </source>
</evidence>
<dbReference type="EMBL" id="JAWCUI010000064">
    <property type="protein sequence ID" value="KAL1890222.1"/>
    <property type="molecule type" value="Genomic_DNA"/>
</dbReference>
<keyword evidence="2" id="KW-1185">Reference proteome</keyword>